<evidence type="ECO:0000313" key="3">
    <source>
        <dbReference type="Proteomes" id="UP000681594"/>
    </source>
</evidence>
<proteinExistence type="predicted"/>
<reference evidence="2 3" key="1">
    <citation type="submission" date="2021-03" db="EMBL/GenBank/DDBJ databases">
        <authorList>
            <person name="So Y."/>
        </authorList>
    </citation>
    <scope>NUCLEOTIDE SEQUENCE [LARGE SCALE GENOMIC DNA]</scope>
    <source>
        <strain evidence="2 3">SSH11</strain>
    </source>
</reference>
<keyword evidence="3" id="KW-1185">Reference proteome</keyword>
<sequence>MADPGRPGHRPSGPVRRLSRRRGEGHFHDPFNRSWSALNNQQPVDLEQESSGFGMLELQGSVGTMRYSCDSVSHE</sequence>
<feature type="non-terminal residue" evidence="2">
    <location>
        <position position="75"/>
    </location>
</feature>
<protein>
    <submittedName>
        <fullName evidence="2">Uncharacterized protein</fullName>
    </submittedName>
</protein>
<feature type="compositionally biased region" description="Basic and acidic residues" evidence="1">
    <location>
        <begin position="21"/>
        <end position="31"/>
    </location>
</feature>
<comment type="caution">
    <text evidence="2">The sequence shown here is derived from an EMBL/GenBank/DDBJ whole genome shotgun (WGS) entry which is preliminary data.</text>
</comment>
<feature type="region of interest" description="Disordered" evidence="1">
    <location>
        <begin position="1"/>
        <end position="38"/>
    </location>
</feature>
<name>A0ABS4ALE6_9PROT</name>
<dbReference type="EMBL" id="JAGIZB010000066">
    <property type="protein sequence ID" value="MBP0447843.1"/>
    <property type="molecule type" value="Genomic_DNA"/>
</dbReference>
<gene>
    <name evidence="2" type="ORF">J8J14_24200</name>
</gene>
<evidence type="ECO:0000313" key="2">
    <source>
        <dbReference type="EMBL" id="MBP0447843.1"/>
    </source>
</evidence>
<dbReference type="Proteomes" id="UP000681594">
    <property type="component" value="Unassembled WGS sequence"/>
</dbReference>
<evidence type="ECO:0000256" key="1">
    <source>
        <dbReference type="SAM" id="MobiDB-lite"/>
    </source>
</evidence>
<accession>A0ABS4ALE6</accession>
<organism evidence="2 3">
    <name type="scientific">Pararoseomonas baculiformis</name>
    <dbReference type="NCBI Taxonomy" id="2820812"/>
    <lineage>
        <taxon>Bacteria</taxon>
        <taxon>Pseudomonadati</taxon>
        <taxon>Pseudomonadota</taxon>
        <taxon>Alphaproteobacteria</taxon>
        <taxon>Acetobacterales</taxon>
        <taxon>Acetobacteraceae</taxon>
        <taxon>Pararoseomonas</taxon>
    </lineage>
</organism>